<keyword evidence="7" id="KW-0227">DNA damage</keyword>
<dbReference type="InterPro" id="IPR000977">
    <property type="entry name" value="DNA_ligase_ATP-dep"/>
</dbReference>
<name>A0A7C5UW56_UNCC3</name>
<evidence type="ECO:0000256" key="8">
    <source>
        <dbReference type="ARBA" id="ARBA00022840"/>
    </source>
</evidence>
<keyword evidence="8" id="KW-0067">ATP-binding</keyword>
<evidence type="ECO:0000256" key="1">
    <source>
        <dbReference type="ARBA" id="ARBA00007572"/>
    </source>
</evidence>
<evidence type="ECO:0000256" key="3">
    <source>
        <dbReference type="ARBA" id="ARBA00022598"/>
    </source>
</evidence>
<dbReference type="SUPFAM" id="SSF117018">
    <property type="entry name" value="ATP-dependent DNA ligase DNA-binding domain"/>
    <property type="match status" value="1"/>
</dbReference>
<keyword evidence="10" id="KW-0234">DNA repair</keyword>
<dbReference type="Gene3D" id="2.40.50.140">
    <property type="entry name" value="Nucleic acid-binding proteins"/>
    <property type="match status" value="1"/>
</dbReference>
<sequence>MKFYQLAQIFSKLEKTSSRLEMTDILHKMIKLCTPLEVEKVLYLVTGRVVPKYVSLEFNMAEKMVMKSLSLCFSLEESDVKKLYKEKGDLGIVAEYLSLKESSGKKDMLVNEVFERLKIIAQYRGKESQSKKIEDLSNLLKTLKSISCKYVVRIILGTLRLGIGEKTIIDSLSWVVKGDKSLRKKIERAYYLCSDLGYVGRKLVEDGVKGLDTIVLIPGRPISPELSQREKSAEAIISRLKRAIIQPKLDGLRCQLHKWVEKGKPMVALFSRNLEVLTHMFPEVVKGAEMLEGDSFILDGELVGYREETGEFIPFQQTIQRRRKYDIEKKAGEIPVSLFCFDLMYLNGEDLTLLPYRERLNKLERLIPQNFELSLKVVESNEVSETKEVQKLFDTYVSAGLEGLMAKSPTSQYQPGVRNYDWIKLRRSYEVRLADTIDGVILGYYKGRGKLTKFGIGAFLVGIYNEEKDEFQTIAKVGTGVKEDEWEEIKTNLDKIKVDHLLPRVNIAKELMPDVLVYPQIVVVIRADEITRSPLHTAGKEGDESGFALRFPRLEKFNRPDKTVDEITTVKEIIEMYQH</sequence>
<reference evidence="15" key="1">
    <citation type="journal article" date="2020" name="mSystems">
        <title>Genome- and Community-Level Interaction Insights into Carbon Utilization and Element Cycling Functions of Hydrothermarchaeota in Hydrothermal Sediment.</title>
        <authorList>
            <person name="Zhou Z."/>
            <person name="Liu Y."/>
            <person name="Xu W."/>
            <person name="Pan J."/>
            <person name="Luo Z.H."/>
            <person name="Li M."/>
        </authorList>
    </citation>
    <scope>NUCLEOTIDE SEQUENCE [LARGE SCALE GENOMIC DNA]</scope>
    <source>
        <strain evidence="15">SpSt-1042</strain>
    </source>
</reference>
<keyword evidence="6" id="KW-0547">Nucleotide-binding</keyword>
<keyword evidence="3 15" id="KW-0436">Ligase</keyword>
<evidence type="ECO:0000313" key="15">
    <source>
        <dbReference type="EMBL" id="HHR92084.1"/>
    </source>
</evidence>
<dbReference type="InterPro" id="IPR012308">
    <property type="entry name" value="DNA_ligase_ATP-dep_N"/>
</dbReference>
<keyword evidence="4" id="KW-0132">Cell division</keyword>
<dbReference type="EC" id="6.5.1.1" evidence="2"/>
<evidence type="ECO:0000256" key="2">
    <source>
        <dbReference type="ARBA" id="ARBA00012727"/>
    </source>
</evidence>
<evidence type="ECO:0000256" key="12">
    <source>
        <dbReference type="ARBA" id="ARBA00034003"/>
    </source>
</evidence>
<dbReference type="SUPFAM" id="SSF50249">
    <property type="entry name" value="Nucleic acid-binding proteins"/>
    <property type="match status" value="1"/>
</dbReference>
<dbReference type="Pfam" id="PF04679">
    <property type="entry name" value="DNA_ligase_A_C"/>
    <property type="match status" value="1"/>
</dbReference>
<dbReference type="CDD" id="cd07901">
    <property type="entry name" value="Adenylation_DNA_ligase_Arch_LigB"/>
    <property type="match status" value="1"/>
</dbReference>
<keyword evidence="11" id="KW-0131">Cell cycle</keyword>
<feature type="domain" description="ATP-dependent DNA ligase family profile" evidence="14">
    <location>
        <begin position="329"/>
        <end position="465"/>
    </location>
</feature>
<dbReference type="InterPro" id="IPR036599">
    <property type="entry name" value="DNA_ligase_N_sf"/>
</dbReference>
<dbReference type="InterPro" id="IPR050191">
    <property type="entry name" value="ATP-dep_DNA_ligase"/>
</dbReference>
<dbReference type="GO" id="GO:0051301">
    <property type="term" value="P:cell division"/>
    <property type="evidence" value="ECO:0007669"/>
    <property type="project" value="UniProtKB-KW"/>
</dbReference>
<dbReference type="Gene3D" id="1.10.3260.10">
    <property type="entry name" value="DNA ligase, ATP-dependent, N-terminal domain"/>
    <property type="match status" value="1"/>
</dbReference>
<dbReference type="PANTHER" id="PTHR45674">
    <property type="entry name" value="DNA LIGASE 1/3 FAMILY MEMBER"/>
    <property type="match status" value="1"/>
</dbReference>
<dbReference type="PROSITE" id="PS50160">
    <property type="entry name" value="DNA_LIGASE_A3"/>
    <property type="match status" value="1"/>
</dbReference>
<evidence type="ECO:0000256" key="7">
    <source>
        <dbReference type="ARBA" id="ARBA00022763"/>
    </source>
</evidence>
<dbReference type="GO" id="GO:0006273">
    <property type="term" value="P:lagging strand elongation"/>
    <property type="evidence" value="ECO:0007669"/>
    <property type="project" value="TreeGrafter"/>
</dbReference>
<evidence type="ECO:0000256" key="5">
    <source>
        <dbReference type="ARBA" id="ARBA00022705"/>
    </source>
</evidence>
<keyword evidence="5" id="KW-0235">DNA replication</keyword>
<proteinExistence type="inferred from homology"/>
<dbReference type="InterPro" id="IPR012340">
    <property type="entry name" value="NA-bd_OB-fold"/>
</dbReference>
<protein>
    <recommendedName>
        <fullName evidence="2">DNA ligase (ATP)</fullName>
        <ecNumber evidence="2">6.5.1.1</ecNumber>
    </recommendedName>
</protein>
<evidence type="ECO:0000256" key="11">
    <source>
        <dbReference type="ARBA" id="ARBA00023306"/>
    </source>
</evidence>
<dbReference type="GO" id="GO:0003677">
    <property type="term" value="F:DNA binding"/>
    <property type="evidence" value="ECO:0007669"/>
    <property type="project" value="InterPro"/>
</dbReference>
<evidence type="ECO:0000256" key="10">
    <source>
        <dbReference type="ARBA" id="ARBA00023204"/>
    </source>
</evidence>
<dbReference type="GO" id="GO:0071897">
    <property type="term" value="P:DNA biosynthetic process"/>
    <property type="evidence" value="ECO:0007669"/>
    <property type="project" value="InterPro"/>
</dbReference>
<dbReference type="GO" id="GO:0006310">
    <property type="term" value="P:DNA recombination"/>
    <property type="evidence" value="ECO:0007669"/>
    <property type="project" value="UniProtKB-KW"/>
</dbReference>
<dbReference type="EMBL" id="DRVY01000031">
    <property type="protein sequence ID" value="HHR92084.1"/>
    <property type="molecule type" value="Genomic_DNA"/>
</dbReference>
<comment type="caution">
    <text evidence="15">The sequence shown here is derived from an EMBL/GenBank/DDBJ whole genome shotgun (WGS) entry which is preliminary data.</text>
</comment>
<dbReference type="GO" id="GO:0005524">
    <property type="term" value="F:ATP binding"/>
    <property type="evidence" value="ECO:0007669"/>
    <property type="project" value="UniProtKB-KW"/>
</dbReference>
<evidence type="ECO:0000256" key="4">
    <source>
        <dbReference type="ARBA" id="ARBA00022618"/>
    </source>
</evidence>
<dbReference type="GO" id="GO:0003910">
    <property type="term" value="F:DNA ligase (ATP) activity"/>
    <property type="evidence" value="ECO:0007669"/>
    <property type="project" value="UniProtKB-EC"/>
</dbReference>
<dbReference type="PANTHER" id="PTHR45674:SF4">
    <property type="entry name" value="DNA LIGASE 1"/>
    <property type="match status" value="1"/>
</dbReference>
<organism evidence="15">
    <name type="scientific">candidate division CPR3 bacterium</name>
    <dbReference type="NCBI Taxonomy" id="2268181"/>
    <lineage>
        <taxon>Bacteria</taxon>
        <taxon>Bacteria division CPR3</taxon>
    </lineage>
</organism>
<evidence type="ECO:0000256" key="6">
    <source>
        <dbReference type="ARBA" id="ARBA00022741"/>
    </source>
</evidence>
<dbReference type="NCBIfam" id="TIGR00574">
    <property type="entry name" value="dnl1"/>
    <property type="match status" value="1"/>
</dbReference>
<gene>
    <name evidence="15" type="ORF">ENL96_01035</name>
</gene>
<comment type="similarity">
    <text evidence="1 13">Belongs to the ATP-dependent DNA ligase family.</text>
</comment>
<dbReference type="Pfam" id="PF04675">
    <property type="entry name" value="DNA_ligase_A_N"/>
    <property type="match status" value="1"/>
</dbReference>
<evidence type="ECO:0000259" key="14">
    <source>
        <dbReference type="PROSITE" id="PS50160"/>
    </source>
</evidence>
<dbReference type="InterPro" id="IPR012309">
    <property type="entry name" value="DNA_ligase_ATP-dep_C"/>
</dbReference>
<dbReference type="AlphaFoldDB" id="A0A7C5UW56"/>
<dbReference type="InterPro" id="IPR012310">
    <property type="entry name" value="DNA_ligase_ATP-dep_cent"/>
</dbReference>
<dbReference type="SUPFAM" id="SSF56091">
    <property type="entry name" value="DNA ligase/mRNA capping enzyme, catalytic domain"/>
    <property type="match status" value="1"/>
</dbReference>
<accession>A0A7C5UW56</accession>
<keyword evidence="9" id="KW-0233">DNA recombination</keyword>
<dbReference type="GO" id="GO:0006281">
    <property type="term" value="P:DNA repair"/>
    <property type="evidence" value="ECO:0007669"/>
    <property type="project" value="UniProtKB-KW"/>
</dbReference>
<dbReference type="Gene3D" id="3.30.470.30">
    <property type="entry name" value="DNA ligase/mRNA capping enzyme"/>
    <property type="match status" value="1"/>
</dbReference>
<comment type="catalytic activity">
    <reaction evidence="12">
        <text>ATP + (deoxyribonucleotide)n-3'-hydroxyl + 5'-phospho-(deoxyribonucleotide)m = (deoxyribonucleotide)n+m + AMP + diphosphate.</text>
        <dbReference type="EC" id="6.5.1.1"/>
    </reaction>
</comment>
<evidence type="ECO:0000256" key="9">
    <source>
        <dbReference type="ARBA" id="ARBA00023172"/>
    </source>
</evidence>
<evidence type="ECO:0000256" key="13">
    <source>
        <dbReference type="RuleBase" id="RU004196"/>
    </source>
</evidence>
<dbReference type="Pfam" id="PF01068">
    <property type="entry name" value="DNA_ligase_A_M"/>
    <property type="match status" value="1"/>
</dbReference>